<dbReference type="EMBL" id="NSCM01000001">
    <property type="protein sequence ID" value="RAX14331.1"/>
    <property type="molecule type" value="Genomic_DNA"/>
</dbReference>
<sequence>LTGQCLTILKRFQGFVEIERLSHLSFLFEIYYWNDTEFLTLPGFAFVMNDHISYFSFSYHIFKVLINLKHNISLSMKIKQV</sequence>
<accession>A0A329XCK0</accession>
<reference evidence="1 2" key="1">
    <citation type="journal article" date="2018" name="Int. J. Syst. Evol. Microbiol.">
        <title>Whole-genome-based revisit of Photorhabdus phylogeny: proposal for the elevation of most Photorhabdus subspecies to the species level and description of one novel species Photorhabdus bodei sp. nov., and one novel subspecies Photorhabdus laumondii subsp. clarkei subsp. nov.</title>
        <authorList>
            <person name="Machado R.A.R."/>
            <person name="Wuthrich D."/>
            <person name="Kuhnert P."/>
            <person name="Arce C.C.M."/>
            <person name="Thonen L."/>
            <person name="Ruiz C."/>
            <person name="Zhang X."/>
            <person name="Robert C.A.M."/>
            <person name="Karimi J."/>
            <person name="Kamali S."/>
            <person name="Ma J."/>
            <person name="Bruggmann R."/>
            <person name="Erb M."/>
        </authorList>
    </citation>
    <scope>NUCLEOTIDE SEQUENCE [LARGE SCALE GENOMIC DNA]</scope>
    <source>
        <strain evidence="1 2">LJ24-63</strain>
    </source>
</reference>
<comment type="caution">
    <text evidence="1">The sequence shown here is derived from an EMBL/GenBank/DDBJ whole genome shotgun (WGS) entry which is preliminary data.</text>
</comment>
<evidence type="ECO:0000313" key="2">
    <source>
        <dbReference type="Proteomes" id="UP000250919"/>
    </source>
</evidence>
<gene>
    <name evidence="1" type="ORF">CKY02_00005</name>
</gene>
<feature type="non-terminal residue" evidence="1">
    <location>
        <position position="1"/>
    </location>
</feature>
<evidence type="ECO:0000313" key="1">
    <source>
        <dbReference type="EMBL" id="RAX14331.1"/>
    </source>
</evidence>
<protein>
    <submittedName>
        <fullName evidence="1">Uncharacterized protein</fullName>
    </submittedName>
</protein>
<proteinExistence type="predicted"/>
<dbReference type="Proteomes" id="UP000250919">
    <property type="component" value="Unassembled WGS sequence"/>
</dbReference>
<dbReference type="AlphaFoldDB" id="A0A329XCK0"/>
<organism evidence="1 2">
    <name type="scientific">Photorhabdus bodei</name>
    <dbReference type="NCBI Taxonomy" id="2029681"/>
    <lineage>
        <taxon>Bacteria</taxon>
        <taxon>Pseudomonadati</taxon>
        <taxon>Pseudomonadota</taxon>
        <taxon>Gammaproteobacteria</taxon>
        <taxon>Enterobacterales</taxon>
        <taxon>Morganellaceae</taxon>
        <taxon>Photorhabdus</taxon>
    </lineage>
</organism>
<name>A0A329XCK0_9GAMM</name>